<organism evidence="1 2">
    <name type="scientific">Colletotrichum godetiae</name>
    <dbReference type="NCBI Taxonomy" id="1209918"/>
    <lineage>
        <taxon>Eukaryota</taxon>
        <taxon>Fungi</taxon>
        <taxon>Dikarya</taxon>
        <taxon>Ascomycota</taxon>
        <taxon>Pezizomycotina</taxon>
        <taxon>Sordariomycetes</taxon>
        <taxon>Hypocreomycetidae</taxon>
        <taxon>Glomerellales</taxon>
        <taxon>Glomerellaceae</taxon>
        <taxon>Colletotrichum</taxon>
        <taxon>Colletotrichum acutatum species complex</taxon>
    </lineage>
</organism>
<name>A0AAJ0AK30_9PEZI</name>
<evidence type="ECO:0000313" key="1">
    <source>
        <dbReference type="EMBL" id="KAK1673873.1"/>
    </source>
</evidence>
<sequence>MTVSQDAWTSTITVWPITLFKSGSEVMTIGGSNVKRDVGGLNRRAFEHFWPAPTTTAA</sequence>
<proteinExistence type="predicted"/>
<gene>
    <name evidence="1" type="ORF">BDP55DRAFT_668401</name>
</gene>
<reference evidence="1" key="1">
    <citation type="submission" date="2021-06" db="EMBL/GenBank/DDBJ databases">
        <title>Comparative genomics, transcriptomics and evolutionary studies reveal genomic signatures of adaptation to plant cell wall in hemibiotrophic fungi.</title>
        <authorList>
            <consortium name="DOE Joint Genome Institute"/>
            <person name="Baroncelli R."/>
            <person name="Diaz J.F."/>
            <person name="Benocci T."/>
            <person name="Peng M."/>
            <person name="Battaglia E."/>
            <person name="Haridas S."/>
            <person name="Andreopoulos W."/>
            <person name="Labutti K."/>
            <person name="Pangilinan J."/>
            <person name="Floch G.L."/>
            <person name="Makela M.R."/>
            <person name="Henrissat B."/>
            <person name="Grigoriev I.V."/>
            <person name="Crouch J.A."/>
            <person name="De Vries R.P."/>
            <person name="Sukno S.A."/>
            <person name="Thon M.R."/>
        </authorList>
    </citation>
    <scope>NUCLEOTIDE SEQUENCE</scope>
    <source>
        <strain evidence="1">CBS 193.32</strain>
    </source>
</reference>
<dbReference type="Proteomes" id="UP001224890">
    <property type="component" value="Unassembled WGS sequence"/>
</dbReference>
<keyword evidence="2" id="KW-1185">Reference proteome</keyword>
<accession>A0AAJ0AK30</accession>
<dbReference type="EMBL" id="JAHMHR010000028">
    <property type="protein sequence ID" value="KAK1673873.1"/>
    <property type="molecule type" value="Genomic_DNA"/>
</dbReference>
<comment type="caution">
    <text evidence="1">The sequence shown here is derived from an EMBL/GenBank/DDBJ whole genome shotgun (WGS) entry which is preliminary data.</text>
</comment>
<dbReference type="RefSeq" id="XP_060427876.1">
    <property type="nucleotide sequence ID" value="XM_060575229.1"/>
</dbReference>
<dbReference type="GeneID" id="85459755"/>
<evidence type="ECO:0000313" key="2">
    <source>
        <dbReference type="Proteomes" id="UP001224890"/>
    </source>
</evidence>
<dbReference type="AlphaFoldDB" id="A0AAJ0AK30"/>
<protein>
    <submittedName>
        <fullName evidence="1">Uncharacterized protein</fullName>
    </submittedName>
</protein>